<dbReference type="Proteomes" id="UP000199518">
    <property type="component" value="Unassembled WGS sequence"/>
</dbReference>
<evidence type="ECO:0000259" key="1">
    <source>
        <dbReference type="Pfam" id="PF16261"/>
    </source>
</evidence>
<proteinExistence type="predicted"/>
<protein>
    <submittedName>
        <fullName evidence="2">TIGR03032 family protein</fullName>
    </submittedName>
</protein>
<dbReference type="Pfam" id="PF16261">
    <property type="entry name" value="DUF4915"/>
    <property type="match status" value="1"/>
</dbReference>
<dbReference type="NCBIfam" id="TIGR03032">
    <property type="entry name" value="TIGR03032 family protein"/>
    <property type="match status" value="1"/>
</dbReference>
<feature type="domain" description="Conserved hypothetical protein CHP03032" evidence="1">
    <location>
        <begin position="27"/>
        <end position="342"/>
    </location>
</feature>
<evidence type="ECO:0000313" key="2">
    <source>
        <dbReference type="EMBL" id="SFH59652.1"/>
    </source>
</evidence>
<gene>
    <name evidence="2" type="ORF">SAMN05421753_101359</name>
</gene>
<name>A0A1I3BBM7_9PLAN</name>
<dbReference type="EMBL" id="FOQD01000001">
    <property type="protein sequence ID" value="SFH59652.1"/>
    <property type="molecule type" value="Genomic_DNA"/>
</dbReference>
<accession>A0A1I3BBM7</accession>
<dbReference type="STRING" id="1576369.SAMN05421753_101359"/>
<sequence>MLGRMTSIPPSSPPTAEPWLKVSASPGFIGWLQAQQVSLAFTTYQAGKLFLLGRNQENSLSLVERTFNRCMGLWCNGQTLWMSSVYQVWRFENALAPGESYQGYDRLYVPRIAYTTGDLDIHDIAVDHQDRLVFVNTRFSCLGTFSPTASFAPLWKPAHISSLAPEDRCHLNGLAMAQGVPRYVTCASQSDVVEGWRAQRTDGGCVIEVTSGQIVVAGLSMPHSPRLYGDRLWLLNSGTGEFGWVNLQQGRFVPMTFCPGYLRGLAFVGDTAVIGLSRPRYNKTFSGLALDDRLVQKGMDSQCGLIIVDLHSGNIVESLSIEGDVRELYDVIVIPGAVRPTAFGLKSDEIQRLLTIGESDDL</sequence>
<keyword evidence="3" id="KW-1185">Reference proteome</keyword>
<dbReference type="AlphaFoldDB" id="A0A1I3BBM7"/>
<reference evidence="3" key="1">
    <citation type="submission" date="2016-10" db="EMBL/GenBank/DDBJ databases">
        <authorList>
            <person name="Varghese N."/>
            <person name="Submissions S."/>
        </authorList>
    </citation>
    <scope>NUCLEOTIDE SEQUENCE [LARGE SCALE GENOMIC DNA]</scope>
    <source>
        <strain evidence="3">DSM 26348</strain>
    </source>
</reference>
<dbReference type="InterPro" id="IPR017481">
    <property type="entry name" value="CHP03032"/>
</dbReference>
<dbReference type="SUPFAM" id="SSF63825">
    <property type="entry name" value="YWTD domain"/>
    <property type="match status" value="1"/>
</dbReference>
<evidence type="ECO:0000313" key="3">
    <source>
        <dbReference type="Proteomes" id="UP000199518"/>
    </source>
</evidence>
<organism evidence="2 3">
    <name type="scientific">Planctomicrobium piriforme</name>
    <dbReference type="NCBI Taxonomy" id="1576369"/>
    <lineage>
        <taxon>Bacteria</taxon>
        <taxon>Pseudomonadati</taxon>
        <taxon>Planctomycetota</taxon>
        <taxon>Planctomycetia</taxon>
        <taxon>Planctomycetales</taxon>
        <taxon>Planctomycetaceae</taxon>
        <taxon>Planctomicrobium</taxon>
    </lineage>
</organism>